<evidence type="ECO:0000313" key="3">
    <source>
        <dbReference type="Proteomes" id="UP001459714"/>
    </source>
</evidence>
<proteinExistence type="predicted"/>
<keyword evidence="3" id="KW-1185">Reference proteome</keyword>
<dbReference type="Proteomes" id="UP001459714">
    <property type="component" value="Unassembled WGS sequence"/>
</dbReference>
<protein>
    <recommendedName>
        <fullName evidence="1">DNA endonuclease I-HmuI-like NUMOD-like domain-containing protein</fullName>
    </recommendedName>
</protein>
<dbReference type="EMBL" id="JBBYAK010000002">
    <property type="protein sequence ID" value="MEL3959443.1"/>
    <property type="molecule type" value="Genomic_DNA"/>
</dbReference>
<dbReference type="SUPFAM" id="SSF64496">
    <property type="entry name" value="DNA-binding domain of intron-encoded endonucleases"/>
    <property type="match status" value="1"/>
</dbReference>
<sequence length="236" mass="28061">MIEIKKTQEVLYNKNNHPFLIRKTYRKNGHTYCEVEFLETCSIRKVRKSVVDERSVKDRYAKDVCGVACIGNAKKVDHLKEYTIWKNMIERCYNPKNKYYHVYGGNDVSVCERWLCFEHFLEDLPLIEGYDEEKFYSGEIQLDKDKKQLNINNKVYSLETCTFVSQEENHSMRKLPKIVMKSVKTKCVAISENGSEIFVDHIPSFAKKYNLQASKIYECVKGIRKQHKGWRFRKWE</sequence>
<evidence type="ECO:0000313" key="2">
    <source>
        <dbReference type="EMBL" id="MEL3959443.1"/>
    </source>
</evidence>
<evidence type="ECO:0000259" key="1">
    <source>
        <dbReference type="Pfam" id="PF22083"/>
    </source>
</evidence>
<feature type="domain" description="DNA endonuclease I-HmuI-like NUMOD-like" evidence="1">
    <location>
        <begin position="188"/>
        <end position="233"/>
    </location>
</feature>
<dbReference type="InterPro" id="IPR054307">
    <property type="entry name" value="I-HmuI_NUMOD-like"/>
</dbReference>
<dbReference type="RefSeq" id="WP_342021078.1">
    <property type="nucleotide sequence ID" value="NZ_JBBYAK010000002.1"/>
</dbReference>
<dbReference type="Pfam" id="PF22083">
    <property type="entry name" value="I-HmuI_NUMOD-like"/>
    <property type="match status" value="1"/>
</dbReference>
<name>A0ABU9K2S5_9BACI</name>
<dbReference type="InterPro" id="IPR036388">
    <property type="entry name" value="WH-like_DNA-bd_sf"/>
</dbReference>
<reference evidence="2 3" key="1">
    <citation type="submission" date="2024-03" db="EMBL/GenBank/DDBJ databases">
        <title>Bacilli Hybrid Assemblies.</title>
        <authorList>
            <person name="Kovac J."/>
        </authorList>
    </citation>
    <scope>NUCLEOTIDE SEQUENCE [LARGE SCALE GENOMIC DNA]</scope>
    <source>
        <strain evidence="2 3">FSL M8-0022</strain>
    </source>
</reference>
<dbReference type="Gene3D" id="1.10.10.10">
    <property type="entry name" value="Winged helix-like DNA-binding domain superfamily/Winged helix DNA-binding domain"/>
    <property type="match status" value="1"/>
</dbReference>
<accession>A0ABU9K2S5</accession>
<organism evidence="2 3">
    <name type="scientific">Caldifermentibacillus hisashii</name>
    <dbReference type="NCBI Taxonomy" id="996558"/>
    <lineage>
        <taxon>Bacteria</taxon>
        <taxon>Bacillati</taxon>
        <taxon>Bacillota</taxon>
        <taxon>Bacilli</taxon>
        <taxon>Bacillales</taxon>
        <taxon>Bacillaceae</taxon>
        <taxon>Caldifermentibacillus</taxon>
    </lineage>
</organism>
<gene>
    <name evidence="2" type="ORF">NST17_20020</name>
</gene>
<comment type="caution">
    <text evidence="2">The sequence shown here is derived from an EMBL/GenBank/DDBJ whole genome shotgun (WGS) entry which is preliminary data.</text>
</comment>